<feature type="compositionally biased region" description="Basic and acidic residues" evidence="1">
    <location>
        <begin position="1077"/>
        <end position="1093"/>
    </location>
</feature>
<gene>
    <name evidence="3" type="ORF">BSAL_02505</name>
</gene>
<dbReference type="InterPro" id="IPR000719">
    <property type="entry name" value="Prot_kinase_dom"/>
</dbReference>
<keyword evidence="4" id="KW-1185">Reference proteome</keyword>
<feature type="compositionally biased region" description="Pro residues" evidence="1">
    <location>
        <begin position="838"/>
        <end position="852"/>
    </location>
</feature>
<feature type="compositionally biased region" description="Polar residues" evidence="1">
    <location>
        <begin position="918"/>
        <end position="927"/>
    </location>
</feature>
<feature type="compositionally biased region" description="Basic and acidic residues" evidence="1">
    <location>
        <begin position="560"/>
        <end position="569"/>
    </location>
</feature>
<dbReference type="GO" id="GO:0005524">
    <property type="term" value="F:ATP binding"/>
    <property type="evidence" value="ECO:0007669"/>
    <property type="project" value="InterPro"/>
</dbReference>
<feature type="compositionally biased region" description="Polar residues" evidence="1">
    <location>
        <begin position="742"/>
        <end position="751"/>
    </location>
</feature>
<evidence type="ECO:0000256" key="1">
    <source>
        <dbReference type="SAM" id="MobiDB-lite"/>
    </source>
</evidence>
<feature type="compositionally biased region" description="Acidic residues" evidence="1">
    <location>
        <begin position="1139"/>
        <end position="1150"/>
    </location>
</feature>
<name>A0A0S4JNY0_BODSA</name>
<feature type="compositionally biased region" description="Basic and acidic residues" evidence="1">
    <location>
        <begin position="980"/>
        <end position="995"/>
    </location>
</feature>
<dbReference type="SUPFAM" id="SSF56112">
    <property type="entry name" value="Protein kinase-like (PK-like)"/>
    <property type="match status" value="1"/>
</dbReference>
<proteinExistence type="predicted"/>
<feature type="compositionally biased region" description="Low complexity" evidence="1">
    <location>
        <begin position="1014"/>
        <end position="1027"/>
    </location>
</feature>
<dbReference type="GO" id="GO:0004672">
    <property type="term" value="F:protein kinase activity"/>
    <property type="evidence" value="ECO:0007669"/>
    <property type="project" value="InterPro"/>
</dbReference>
<dbReference type="OMA" id="RCHETIF"/>
<feature type="compositionally biased region" description="Polar residues" evidence="1">
    <location>
        <begin position="1051"/>
        <end position="1060"/>
    </location>
</feature>
<feature type="compositionally biased region" description="Low complexity" evidence="1">
    <location>
        <begin position="1098"/>
        <end position="1108"/>
    </location>
</feature>
<dbReference type="PROSITE" id="PS50011">
    <property type="entry name" value="PROTEIN_KINASE_DOM"/>
    <property type="match status" value="1"/>
</dbReference>
<dbReference type="AlphaFoldDB" id="A0A0S4JNY0"/>
<evidence type="ECO:0000259" key="2">
    <source>
        <dbReference type="PROSITE" id="PS50011"/>
    </source>
</evidence>
<evidence type="ECO:0000313" key="4">
    <source>
        <dbReference type="Proteomes" id="UP000051952"/>
    </source>
</evidence>
<sequence>MTESASSRVATSHKQPPLQPSELLAQRQKKLLELFEVIKSPLVPLEFRAPPSLWNATVQRTFQLLDQDASLRSGMSSLTLENLHFRDVNPPAPSATAAGGNANGNAGMVTHDAFGVIKSAVQVPSNVLYDVRCLPQNKTQLYCPDSCKGSACDGDTAVVLEYISRFPFVQRIYSILADSSRYFVVLPPVLSKAVERSRAPAIQQQAHSEEIMSLSDLSRRVSPQLRTSQFMDYVRLIASQLVLSVGLLHSRAIVIGSLTPRRILCKVTHGAAPVRASMIETSLTGIGTSSAASSWLRQQKGVIEYLSPAFVSQFLDVKLLDPSLEGLSSPPRAPVDPPTTPTVGAADDWWAVGCALFELFSRGTPLFPVEGKGDLLDMWLTLLVNRDSHAPQTRDTVVEVARDNVVRHIEESVHFESDRLLKSWEPSTALGAPKAQPSTASSTSSNLVTRRVEERKRMDASRQPSPARNGSQAPLSEERHQWKQSVTEFVDVLSVLCDIQSFSPAPHKEGLCPSDFHGVVVRLMAMPFFKSIDWVNVFNQTPSSLSTGAHIVSPFTHRPGSSERSHSADSSKGAALRNSPRRQNTSRIASSPRLSRNALNQKSNMLGVPMEASEPSESGATNDYGRPHPFVMYTADEAAVLVNLLQRKGTARDREMADAIKRQDVRLHQWSVEAIPELSGRNSFLRPTESNQMYQRAVKERKRQLVSTDTGSPGKGDRDSSPNRAAPAPQSSDVYVMGGGSIRTNTLDSTSKGGGTQSMISPLHHSYSFQRPKGFIDVVSDRKVGCVYDPAPLRNQGDVTAYTKPLLSKSSKTAVSSRHQGYLDPVGARDKVGAYVPPPPPSKTFGPPPPLPSYHGKDAQSRLAQSISRPHPGGPVVDAPQSYRARAWIDHVAGSTEVPAVVVSPPTTRPIPHHGQALNLTSVSPETPRSDDPSVALFTSPPQAATARSTNAGTTTSGSTPAGGTPANRPAVRLPGTDASSDRSSVHEGRSEGHTSDASSRFRGQRDSPSGRNVAQRPPRHAQAAPVALPPGVSSVRSTSADAAVSMSGPFANSSSSHAAPQQRPLPKRIPAAKPLGRWEKSDSDDEKPRDTRPAAQSRRGPSRSPKSSPRRHSDPQGQPRAQQVNRRELPPPPPPYDPMDDEDDDAEFS</sequence>
<accession>A0A0S4JNY0</accession>
<dbReference type="InterPro" id="IPR011009">
    <property type="entry name" value="Kinase-like_dom_sf"/>
</dbReference>
<evidence type="ECO:0000313" key="3">
    <source>
        <dbReference type="EMBL" id="CUG91993.1"/>
    </source>
</evidence>
<organism evidence="3 4">
    <name type="scientific">Bodo saltans</name>
    <name type="common">Flagellated protozoan</name>
    <dbReference type="NCBI Taxonomy" id="75058"/>
    <lineage>
        <taxon>Eukaryota</taxon>
        <taxon>Discoba</taxon>
        <taxon>Euglenozoa</taxon>
        <taxon>Kinetoplastea</taxon>
        <taxon>Metakinetoplastina</taxon>
        <taxon>Eubodonida</taxon>
        <taxon>Bodonidae</taxon>
        <taxon>Bodo</taxon>
    </lineage>
</organism>
<feature type="region of interest" description="Disordered" evidence="1">
    <location>
        <begin position="1"/>
        <end position="22"/>
    </location>
</feature>
<feature type="region of interest" description="Disordered" evidence="1">
    <location>
        <begin position="699"/>
        <end position="759"/>
    </location>
</feature>
<feature type="compositionally biased region" description="Polar residues" evidence="1">
    <location>
        <begin position="581"/>
        <end position="599"/>
    </location>
</feature>
<feature type="compositionally biased region" description="Low complexity" evidence="1">
    <location>
        <begin position="944"/>
        <end position="967"/>
    </location>
</feature>
<reference evidence="4" key="1">
    <citation type="submission" date="2015-09" db="EMBL/GenBank/DDBJ databases">
        <authorList>
            <consortium name="Pathogen Informatics"/>
        </authorList>
    </citation>
    <scope>NUCLEOTIDE SEQUENCE [LARGE SCALE GENOMIC DNA]</scope>
    <source>
        <strain evidence="4">Lake Konstanz</strain>
    </source>
</reference>
<dbReference type="Gene3D" id="1.10.510.10">
    <property type="entry name" value="Transferase(Phosphotransferase) domain 1"/>
    <property type="match status" value="1"/>
</dbReference>
<feature type="region of interest" description="Disordered" evidence="1">
    <location>
        <begin position="546"/>
        <end position="599"/>
    </location>
</feature>
<feature type="compositionally biased region" description="Polar residues" evidence="1">
    <location>
        <begin position="436"/>
        <end position="448"/>
    </location>
</feature>
<feature type="compositionally biased region" description="Polar residues" evidence="1">
    <location>
        <begin position="462"/>
        <end position="474"/>
    </location>
</feature>
<protein>
    <recommendedName>
        <fullName evidence="2">Protein kinase domain-containing protein</fullName>
    </recommendedName>
</protein>
<dbReference type="EMBL" id="CYKH01001990">
    <property type="protein sequence ID" value="CUG91993.1"/>
    <property type="molecule type" value="Genomic_DNA"/>
</dbReference>
<feature type="region of interest" description="Disordered" evidence="1">
    <location>
        <begin position="429"/>
        <end position="480"/>
    </location>
</feature>
<feature type="compositionally biased region" description="Polar residues" evidence="1">
    <location>
        <begin position="1"/>
        <end position="14"/>
    </location>
</feature>
<feature type="region of interest" description="Disordered" evidence="1">
    <location>
        <begin position="838"/>
        <end position="877"/>
    </location>
</feature>
<dbReference type="VEuPathDB" id="TriTrypDB:BSAL_02505"/>
<feature type="region of interest" description="Disordered" evidence="1">
    <location>
        <begin position="903"/>
        <end position="1150"/>
    </location>
</feature>
<feature type="domain" description="Protein kinase" evidence="2">
    <location>
        <begin position="103"/>
        <end position="483"/>
    </location>
</feature>
<feature type="compositionally biased region" description="Basic and acidic residues" evidence="1">
    <location>
        <begin position="450"/>
        <end position="460"/>
    </location>
</feature>
<dbReference type="Proteomes" id="UP000051952">
    <property type="component" value="Unassembled WGS sequence"/>
</dbReference>